<reference evidence="2 3" key="1">
    <citation type="submission" date="2011-06" db="EMBL/GenBank/DDBJ databases">
        <title>Genomic sequence of Methylobacter tundripaludum SV96.</title>
        <authorList>
            <consortium name="US DOE Joint Genome Institute"/>
            <person name="Lucas S."/>
            <person name="Han J."/>
            <person name="Lapidus A."/>
            <person name="Cheng J.-F."/>
            <person name="Goodwin L."/>
            <person name="Pitluck S."/>
            <person name="Held B."/>
            <person name="Detter J.C."/>
            <person name="Han C."/>
            <person name="Tapia R."/>
            <person name="Land M."/>
            <person name="Hauser L."/>
            <person name="Kyrpides N."/>
            <person name="Ivanova N."/>
            <person name="Ovchinnikova G."/>
            <person name="Pagani I."/>
            <person name="Klotz M.G."/>
            <person name="Dispirito A.A."/>
            <person name="Murrell J.C."/>
            <person name="Dunfield P."/>
            <person name="Kalyuzhnaya M.G."/>
            <person name="Svenning M."/>
            <person name="Trotsenko Y.A."/>
            <person name="Stein L.Y."/>
            <person name="Woyke T."/>
        </authorList>
    </citation>
    <scope>NUCLEOTIDE SEQUENCE [LARGE SCALE GENOMIC DNA]</scope>
    <source>
        <strain evidence="3">ATCC BAA-1195 / DSM 17260 / SV96</strain>
    </source>
</reference>
<dbReference type="HOGENOM" id="CLU_129692_1_0_6"/>
<dbReference type="InterPro" id="IPR053864">
    <property type="entry name" value="DUF6933"/>
</dbReference>
<name>G3IY40_METTV</name>
<organism evidence="2 3">
    <name type="scientific">Methylobacter tundripaludum (strain ATCC BAA-1195 / DSM 17260 / SV96)</name>
    <dbReference type="NCBI Taxonomy" id="697282"/>
    <lineage>
        <taxon>Bacteria</taxon>
        <taxon>Pseudomonadati</taxon>
        <taxon>Pseudomonadota</taxon>
        <taxon>Gammaproteobacteria</taxon>
        <taxon>Methylococcales</taxon>
        <taxon>Methylococcaceae</taxon>
        <taxon>Methylobacter</taxon>
    </lineage>
</organism>
<accession>G3IY40</accession>
<keyword evidence="3" id="KW-1185">Reference proteome</keyword>
<dbReference type="Proteomes" id="UP000004664">
    <property type="component" value="Unassembled WGS sequence"/>
</dbReference>
<evidence type="ECO:0000313" key="2">
    <source>
        <dbReference type="EMBL" id="EGW21137.1"/>
    </source>
</evidence>
<sequence>MQLIRCTKKLQKEIGLKNDALVQPDPTPSLLGSWHANLIIIGQSRCVLFVNDKTLFNFLIPDVPKEQFCQLDRLFRDFLQCILAEEGFDTTTTDKILQEYAEIGFANTNSKSVLGSMNDLAQHYKYHIEDAGGVHSYMIPQIVHDLNRMPMSAIAACYPIDALRELYKA</sequence>
<dbReference type="EMBL" id="JH109153">
    <property type="protein sequence ID" value="EGW21137.1"/>
    <property type="molecule type" value="Genomic_DNA"/>
</dbReference>
<dbReference type="eggNOG" id="ENOG5030IU6">
    <property type="taxonomic scope" value="Bacteria"/>
</dbReference>
<evidence type="ECO:0000259" key="1">
    <source>
        <dbReference type="Pfam" id="PF22016"/>
    </source>
</evidence>
<dbReference type="Pfam" id="PF22016">
    <property type="entry name" value="DUF6933"/>
    <property type="match status" value="1"/>
</dbReference>
<proteinExistence type="predicted"/>
<protein>
    <recommendedName>
        <fullName evidence="1">DUF6933 domain-containing protein</fullName>
    </recommendedName>
</protein>
<dbReference type="STRING" id="697282.Mettu_4296"/>
<feature type="domain" description="DUF6933" evidence="1">
    <location>
        <begin position="3"/>
        <end position="161"/>
    </location>
</feature>
<dbReference type="AlphaFoldDB" id="G3IY40"/>
<dbReference type="OrthoDB" id="8902516at2"/>
<evidence type="ECO:0000313" key="3">
    <source>
        <dbReference type="Proteomes" id="UP000004664"/>
    </source>
</evidence>
<dbReference type="RefSeq" id="WP_006893622.1">
    <property type="nucleotide sequence ID" value="NZ_JH109153.1"/>
</dbReference>
<gene>
    <name evidence="2" type="ORF">Mettu_4296</name>
</gene>